<proteinExistence type="predicted"/>
<sequence length="72" mass="7834">MSSVEIGRQSGFCSHVGLLALLSILGRHSDKEASNTFYYLSTGASSAGDLLFHIAIPIATIHKSKMRINKWV</sequence>
<dbReference type="Proteomes" id="UP000028194">
    <property type="component" value="Chromosome"/>
</dbReference>
<dbReference type="KEGG" id="nev:NTE_02593"/>
<keyword evidence="2" id="KW-1185">Reference proteome</keyword>
<gene>
    <name evidence="1" type="ORF">NTE_02593</name>
</gene>
<evidence type="ECO:0000313" key="2">
    <source>
        <dbReference type="Proteomes" id="UP000028194"/>
    </source>
</evidence>
<evidence type="ECO:0000313" key="1">
    <source>
        <dbReference type="EMBL" id="AIF84636.1"/>
    </source>
</evidence>
<dbReference type="EMBL" id="CP007174">
    <property type="protein sequence ID" value="AIF84636.1"/>
    <property type="molecule type" value="Genomic_DNA"/>
</dbReference>
<reference evidence="1 2" key="1">
    <citation type="journal article" date="2014" name="PLoS ONE">
        <title>Genome Sequence of Candidatus Nitrososphaera evergladensis from Group I.1b Enriched from Everglades Soil Reveals Novel Genomic Features of the Ammonia-Oxidizing Archaea.</title>
        <authorList>
            <person name="Zhalnina K.V."/>
            <person name="Dias R."/>
            <person name="Leonard M.T."/>
            <person name="Dorr de Quadros P."/>
            <person name="Camargo F.A."/>
            <person name="Drew J.C."/>
            <person name="Farmerie W.G."/>
            <person name="Daroub S.H."/>
            <person name="Triplett E.W."/>
        </authorList>
    </citation>
    <scope>NUCLEOTIDE SEQUENCE [LARGE SCALE GENOMIC DNA]</scope>
    <source>
        <strain evidence="1 2">SR1</strain>
    </source>
</reference>
<protein>
    <submittedName>
        <fullName evidence="1">Uncharacterized protein</fullName>
    </submittedName>
</protein>
<dbReference type="HOGENOM" id="CLU_2712615_0_0_2"/>
<dbReference type="AlphaFoldDB" id="A0A075MST5"/>
<name>A0A075MST5_9ARCH</name>
<organism evidence="1 2">
    <name type="scientific">Candidatus Nitrososphaera evergladensis SR1</name>
    <dbReference type="NCBI Taxonomy" id="1459636"/>
    <lineage>
        <taxon>Archaea</taxon>
        <taxon>Nitrososphaerota</taxon>
        <taxon>Nitrososphaeria</taxon>
        <taxon>Nitrososphaerales</taxon>
        <taxon>Nitrososphaeraceae</taxon>
        <taxon>Nitrososphaera</taxon>
    </lineage>
</organism>
<accession>A0A075MST5</accession>